<dbReference type="InterPro" id="IPR036028">
    <property type="entry name" value="SH3-like_dom_sf"/>
</dbReference>
<evidence type="ECO:0000256" key="3">
    <source>
        <dbReference type="SAM" id="Coils"/>
    </source>
</evidence>
<feature type="domain" description="SAM" evidence="6">
    <location>
        <begin position="15"/>
        <end position="78"/>
    </location>
</feature>
<dbReference type="PROSITE" id="PS50200">
    <property type="entry name" value="RA"/>
    <property type="match status" value="1"/>
</dbReference>
<gene>
    <name evidence="8" type="ORF">SERLADRAFT_451080</name>
</gene>
<dbReference type="GeneID" id="18816712"/>
<proteinExistence type="predicted"/>
<dbReference type="SMART" id="SM00326">
    <property type="entry name" value="SH3"/>
    <property type="match status" value="2"/>
</dbReference>
<evidence type="ECO:0000259" key="6">
    <source>
        <dbReference type="PROSITE" id="PS50105"/>
    </source>
</evidence>
<dbReference type="Gene3D" id="3.10.20.90">
    <property type="entry name" value="Phosphatidylinositol 3-kinase Catalytic Subunit, Chain A, domain 1"/>
    <property type="match status" value="1"/>
</dbReference>
<dbReference type="Pfam" id="PF00788">
    <property type="entry name" value="RA"/>
    <property type="match status" value="1"/>
</dbReference>
<name>F8P3U5_SERL9</name>
<protein>
    <recommendedName>
        <fullName evidence="9">Protein kinase regulator</fullName>
    </recommendedName>
</protein>
<evidence type="ECO:0000256" key="2">
    <source>
        <dbReference type="PROSITE-ProRule" id="PRU00192"/>
    </source>
</evidence>
<evidence type="ECO:0000259" key="7">
    <source>
        <dbReference type="PROSITE" id="PS50200"/>
    </source>
</evidence>
<feature type="compositionally biased region" description="Low complexity" evidence="4">
    <location>
        <begin position="198"/>
        <end position="209"/>
    </location>
</feature>
<dbReference type="InterPro" id="IPR000159">
    <property type="entry name" value="RA_dom"/>
</dbReference>
<dbReference type="EMBL" id="GL945437">
    <property type="protein sequence ID" value="EGO22194.1"/>
    <property type="molecule type" value="Genomic_DNA"/>
</dbReference>
<dbReference type="AlphaFoldDB" id="F8P3U5"/>
<dbReference type="RefSeq" id="XP_007320732.1">
    <property type="nucleotide sequence ID" value="XM_007320670.1"/>
</dbReference>
<keyword evidence="3" id="KW-0175">Coiled coil</keyword>
<dbReference type="PANTHER" id="PTHR12573">
    <property type="entry name" value="AT09986P-RELATED"/>
    <property type="match status" value="1"/>
</dbReference>
<accession>F8P3U5</accession>
<organism>
    <name type="scientific">Serpula lacrymans var. lacrymans (strain S7.9)</name>
    <name type="common">Dry rot fungus</name>
    <dbReference type="NCBI Taxonomy" id="578457"/>
    <lineage>
        <taxon>Eukaryota</taxon>
        <taxon>Fungi</taxon>
        <taxon>Dikarya</taxon>
        <taxon>Basidiomycota</taxon>
        <taxon>Agaricomycotina</taxon>
        <taxon>Agaricomycetes</taxon>
        <taxon>Agaricomycetidae</taxon>
        <taxon>Boletales</taxon>
        <taxon>Coniophorineae</taxon>
        <taxon>Serpulaceae</taxon>
        <taxon>Serpula</taxon>
    </lineage>
</organism>
<feature type="domain" description="SH3" evidence="5">
    <location>
        <begin position="573"/>
        <end position="633"/>
    </location>
</feature>
<feature type="compositionally biased region" description="Polar residues" evidence="4">
    <location>
        <begin position="184"/>
        <end position="197"/>
    </location>
</feature>
<feature type="compositionally biased region" description="Low complexity" evidence="4">
    <location>
        <begin position="411"/>
        <end position="439"/>
    </location>
</feature>
<feature type="coiled-coil region" evidence="3">
    <location>
        <begin position="103"/>
        <end position="137"/>
    </location>
</feature>
<dbReference type="SUPFAM" id="SSF47769">
    <property type="entry name" value="SAM/Pointed domain"/>
    <property type="match status" value="1"/>
</dbReference>
<evidence type="ECO:0000259" key="5">
    <source>
        <dbReference type="PROSITE" id="PS50002"/>
    </source>
</evidence>
<dbReference type="GO" id="GO:0007165">
    <property type="term" value="P:signal transduction"/>
    <property type="evidence" value="ECO:0007669"/>
    <property type="project" value="InterPro"/>
</dbReference>
<dbReference type="CDD" id="cd00174">
    <property type="entry name" value="SH3"/>
    <property type="match status" value="1"/>
</dbReference>
<dbReference type="Gene3D" id="2.30.30.40">
    <property type="entry name" value="SH3 Domains"/>
    <property type="match status" value="2"/>
</dbReference>
<dbReference type="SMART" id="SM00314">
    <property type="entry name" value="RA"/>
    <property type="match status" value="1"/>
</dbReference>
<feature type="region of interest" description="Disordered" evidence="4">
    <location>
        <begin position="137"/>
        <end position="248"/>
    </location>
</feature>
<keyword evidence="1 2" id="KW-0728">SH3 domain</keyword>
<evidence type="ECO:0000256" key="4">
    <source>
        <dbReference type="SAM" id="MobiDB-lite"/>
    </source>
</evidence>
<dbReference type="InterPro" id="IPR029071">
    <property type="entry name" value="Ubiquitin-like_domsf"/>
</dbReference>
<evidence type="ECO:0000256" key="1">
    <source>
        <dbReference type="ARBA" id="ARBA00022443"/>
    </source>
</evidence>
<reference evidence="8" key="1">
    <citation type="submission" date="2011-04" db="EMBL/GenBank/DDBJ databases">
        <title>Evolution of plant cell wall degrading machinery underlies the functional diversity of forest fungi.</title>
        <authorList>
            <consortium name="US DOE Joint Genome Institute (JGI-PGF)"/>
            <person name="Eastwood D.C."/>
            <person name="Floudas D."/>
            <person name="Binder M."/>
            <person name="Majcherczyk A."/>
            <person name="Schneider P."/>
            <person name="Aerts A."/>
            <person name="Asiegbu F.O."/>
            <person name="Baker S.E."/>
            <person name="Barry K."/>
            <person name="Bendiksby M."/>
            <person name="Blumentritt M."/>
            <person name="Coutinho P.M."/>
            <person name="Cullen D."/>
            <person name="Cullen D."/>
            <person name="Gathman A."/>
            <person name="Goodell B."/>
            <person name="Henrissat B."/>
            <person name="Ihrmark K."/>
            <person name="Kauserud H."/>
            <person name="Kohler A."/>
            <person name="LaButti K."/>
            <person name="Lapidus A."/>
            <person name="Lavin J.L."/>
            <person name="Lee Y.-H."/>
            <person name="Lindquist E."/>
            <person name="Lilly W."/>
            <person name="Lucas S."/>
            <person name="Morin E."/>
            <person name="Murat C."/>
            <person name="Oguiza J.A."/>
            <person name="Park J."/>
            <person name="Pisabarro A.G."/>
            <person name="Riley R."/>
            <person name="Rosling A."/>
            <person name="Salamov A."/>
            <person name="Schmidt O."/>
            <person name="Schmutz J."/>
            <person name="Skrede I."/>
            <person name="Stenlid J."/>
            <person name="Wiebenga A."/>
            <person name="Xie X."/>
            <person name="Kues U."/>
            <person name="Hibbett D.S."/>
            <person name="Hoffmeister D."/>
            <person name="Hogberg N."/>
            <person name="Martin F."/>
            <person name="Grigoriev I.V."/>
            <person name="Watkinson S.C."/>
        </authorList>
    </citation>
    <scope>NUCLEOTIDE SEQUENCE</scope>
    <source>
        <strain evidence="8">S7.9</strain>
    </source>
</reference>
<dbReference type="PROSITE" id="PS50002">
    <property type="entry name" value="SH3"/>
    <property type="match status" value="2"/>
</dbReference>
<dbReference type="OrthoDB" id="8883818at2759"/>
<dbReference type="Pfam" id="PF00018">
    <property type="entry name" value="SH3_1"/>
    <property type="match status" value="2"/>
</dbReference>
<feature type="compositionally biased region" description="Polar residues" evidence="4">
    <location>
        <begin position="374"/>
        <end position="386"/>
    </location>
</feature>
<dbReference type="Pfam" id="PF00536">
    <property type="entry name" value="SAM_1"/>
    <property type="match status" value="1"/>
</dbReference>
<dbReference type="HOGENOM" id="CLU_016105_0_0_1"/>
<feature type="region of interest" description="Disordered" evidence="4">
    <location>
        <begin position="335"/>
        <end position="441"/>
    </location>
</feature>
<sequence length="679" mass="74258">MAMDIPVGERSILEWDEGDVHLWLSNLGFPQYENQIREHNISGDVLCLLHPDTLKAVGVSTVGQRLAILKAVYQTKLAHNVPFESDHYVPPSEAPEHQANVSIEKLCDVVKEQDQRLRQLEEDNKRLNDTLQSFLEEFTGSRASQGRSARDEPSLRRQPSFKWAQYVKPAKSPTKPDNVESPHHSPQQLESDSPYNRTPQPQYQTITTPSDRQRGQASSSTDSPNSAQLTASSSKAQRQESSDNLKSFKVSLEDPTWKVLPAALKKYKINNDNWENYAMFICYGSPGNRIERCLSYDEKPLILFQKLKDAKKNPVFMLKHIKDIRSPIAVAQQKHALRKASVSSEPPSGDTNKSIPAGQGRAVSRPPKLEVNDLSVSAPLTGTTPQAGWPEVMSPSLDNRERAEEFGGNGSNTVNAPVSVSVSTPPSGDSTSGHTSTKSRNISIASTATVVEGSGASVREMPIPISEVSYAVAIYPYMAEQEDEFDVVVGDTFVILSRARGWWVVQRDPTGSGIVDTDTSTQGWVPAGCLLETSVPVASAIAEATASKAGNSLGSPPSSPLSKTPILPLNIISTSFPGVALMDYKKKGEEELDLIKDDALRVFKRYNHWSYAVKEEGGYRGWVPSWFIGKVPTVGGAPPTPSTTSVPTLMNPPIVNLEADSNNQTQVSPMSSAFPVQTR</sequence>
<dbReference type="SMART" id="SM00454">
    <property type="entry name" value="SAM"/>
    <property type="match status" value="1"/>
</dbReference>
<dbReference type="Gene3D" id="1.10.150.50">
    <property type="entry name" value="Transcription Factor, Ets-1"/>
    <property type="match status" value="1"/>
</dbReference>
<dbReference type="InterPro" id="IPR013761">
    <property type="entry name" value="SAM/pointed_sf"/>
</dbReference>
<dbReference type="InterPro" id="IPR001452">
    <property type="entry name" value="SH3_domain"/>
</dbReference>
<dbReference type="SUPFAM" id="SSF54236">
    <property type="entry name" value="Ubiquitin-like"/>
    <property type="match status" value="1"/>
</dbReference>
<evidence type="ECO:0008006" key="9">
    <source>
        <dbReference type="Google" id="ProtNLM"/>
    </source>
</evidence>
<dbReference type="SUPFAM" id="SSF50044">
    <property type="entry name" value="SH3-domain"/>
    <property type="match status" value="2"/>
</dbReference>
<dbReference type="CDD" id="cd09533">
    <property type="entry name" value="SAM_Ste50-like_fungal"/>
    <property type="match status" value="1"/>
</dbReference>
<dbReference type="KEGG" id="sla:SERLADRAFT_451080"/>
<feature type="compositionally biased region" description="Polar residues" evidence="4">
    <location>
        <begin position="215"/>
        <end position="236"/>
    </location>
</feature>
<dbReference type="Proteomes" id="UP000008064">
    <property type="component" value="Unassembled WGS sequence"/>
</dbReference>
<evidence type="ECO:0000313" key="8">
    <source>
        <dbReference type="EMBL" id="EGO22194.1"/>
    </source>
</evidence>
<dbReference type="PANTHER" id="PTHR12573:SF4">
    <property type="entry name" value="AT09986P-RELATED"/>
    <property type="match status" value="1"/>
</dbReference>
<dbReference type="CDD" id="cd01786">
    <property type="entry name" value="RA_STE50"/>
    <property type="match status" value="1"/>
</dbReference>
<dbReference type="PROSITE" id="PS50105">
    <property type="entry name" value="SAM_DOMAIN"/>
    <property type="match status" value="1"/>
</dbReference>
<feature type="domain" description="SH3" evidence="5">
    <location>
        <begin position="466"/>
        <end position="535"/>
    </location>
</feature>
<feature type="domain" description="Ras-associating" evidence="7">
    <location>
        <begin position="246"/>
        <end position="323"/>
    </location>
</feature>
<feature type="compositionally biased region" description="Polar residues" evidence="4">
    <location>
        <begin position="341"/>
        <end position="354"/>
    </location>
</feature>
<dbReference type="InterPro" id="IPR001660">
    <property type="entry name" value="SAM"/>
</dbReference>